<name>A0A7J6NNS1_PEROL</name>
<proteinExistence type="predicted"/>
<accession>A0A7J6NNS1</accession>
<feature type="signal peptide" evidence="1">
    <location>
        <begin position="1"/>
        <end position="15"/>
    </location>
</feature>
<evidence type="ECO:0000256" key="1">
    <source>
        <dbReference type="SAM" id="SignalP"/>
    </source>
</evidence>
<comment type="caution">
    <text evidence="2">The sequence shown here is derived from an EMBL/GenBank/DDBJ whole genome shotgun (WGS) entry which is preliminary data.</text>
</comment>
<keyword evidence="1" id="KW-0732">Signal</keyword>
<dbReference type="EMBL" id="JABANP010000278">
    <property type="protein sequence ID" value="KAF4685097.1"/>
    <property type="molecule type" value="Genomic_DNA"/>
</dbReference>
<dbReference type="AlphaFoldDB" id="A0A7J6NNS1"/>
<protein>
    <submittedName>
        <fullName evidence="2">Uncharacterized protein</fullName>
    </submittedName>
</protein>
<evidence type="ECO:0000313" key="2">
    <source>
        <dbReference type="EMBL" id="KAF4685097.1"/>
    </source>
</evidence>
<evidence type="ECO:0000313" key="3">
    <source>
        <dbReference type="Proteomes" id="UP000541610"/>
    </source>
</evidence>
<organism evidence="2 3">
    <name type="scientific">Perkinsus olseni</name>
    <name type="common">Perkinsus atlanticus</name>
    <dbReference type="NCBI Taxonomy" id="32597"/>
    <lineage>
        <taxon>Eukaryota</taxon>
        <taxon>Sar</taxon>
        <taxon>Alveolata</taxon>
        <taxon>Perkinsozoa</taxon>
        <taxon>Perkinsea</taxon>
        <taxon>Perkinsida</taxon>
        <taxon>Perkinsidae</taxon>
        <taxon>Perkinsus</taxon>
    </lineage>
</organism>
<feature type="chain" id="PRO_5029506147" evidence="1">
    <location>
        <begin position="16"/>
        <end position="362"/>
    </location>
</feature>
<dbReference type="Proteomes" id="UP000541610">
    <property type="component" value="Unassembled WGS sequence"/>
</dbReference>
<sequence length="362" mass="40594">MKLILVFELLAVVEASTVGNELHLTPGVYVSDDKLPGGSELTMRIHPDRTLQIEVVTKFDFITSPKFTTIFRYGNCYDLRPLDRRKGPLRGFSQRLRNALSNRALKCSFAVCKREDEISLTVDQFKYHLRLKTKIESVRASEKRKIVESDEPPSSKIPRVIEVTEAPTGHISSIIEESILPVGNYSGEYNKRCTVGMLLEVVGSPPVVKLQLKPFRDEPARSTGEMTLTRDNRGDCFRVKNYNAESIAVLFTWAAKATAFRFIPSFARMRICPSSESGVEVAIGGEMVKLERIVFLMTSGRGIRKRKDGGKKEVRINSSPVHATVAWRSEAVMAALGDITLAIWKNIFFRSEGVTSFEDTVL</sequence>
<reference evidence="2 3" key="1">
    <citation type="submission" date="2020-04" db="EMBL/GenBank/DDBJ databases">
        <title>Perkinsus olseni comparative genomics.</title>
        <authorList>
            <person name="Bogema D.R."/>
        </authorList>
    </citation>
    <scope>NUCLEOTIDE SEQUENCE [LARGE SCALE GENOMIC DNA]</scope>
    <source>
        <strain evidence="2">00978-12</strain>
    </source>
</reference>
<gene>
    <name evidence="2" type="ORF">FOZ60_006867</name>
</gene>